<dbReference type="InterPro" id="IPR029062">
    <property type="entry name" value="Class_I_gatase-like"/>
</dbReference>
<dbReference type="PANTHER" id="PTHR20919:SF0">
    <property type="entry name" value="HOMOSERINE O-SUCCINYLTRANSFERASE"/>
    <property type="match status" value="1"/>
</dbReference>
<dbReference type="Gene3D" id="3.40.50.880">
    <property type="match status" value="1"/>
</dbReference>
<organism evidence="4 5">
    <name type="scientific">Vagococcus luciliae</name>
    <dbReference type="NCBI Taxonomy" id="2920380"/>
    <lineage>
        <taxon>Bacteria</taxon>
        <taxon>Bacillati</taxon>
        <taxon>Bacillota</taxon>
        <taxon>Bacilli</taxon>
        <taxon>Lactobacillales</taxon>
        <taxon>Enterococcaceae</taxon>
        <taxon>Vagococcus</taxon>
    </lineage>
</organism>
<reference evidence="4" key="1">
    <citation type="submission" date="2022-08" db="EMBL/GenBank/DDBJ databases">
        <title>Genome sequence of Vagococcus luciliae DSM 112651.</title>
        <authorList>
            <person name="Juan G."/>
            <person name="Anja P."/>
            <person name="Rolf D."/>
            <person name="Kampfer P."/>
            <person name="Vilcinskas A."/>
        </authorList>
    </citation>
    <scope>NUCLEOTIDE SEQUENCE</scope>
    <source>
        <strain evidence="4">G314FT</strain>
    </source>
</reference>
<keyword evidence="3 4" id="KW-0012">Acyltransferase</keyword>
<keyword evidence="2 4" id="KW-0808">Transferase</keyword>
<sequence>MLVSEDNKNIFIFGHLEYDVNTLYEEYLCDKEKGLEPNFPENYARIEDKRFKQIWRSEASVFFQN</sequence>
<evidence type="ECO:0000256" key="1">
    <source>
        <dbReference type="ARBA" id="ARBA00022605"/>
    </source>
</evidence>
<dbReference type="PANTHER" id="PTHR20919">
    <property type="entry name" value="HOMOSERINE O-SUCCINYLTRANSFERASE"/>
    <property type="match status" value="1"/>
</dbReference>
<dbReference type="SUPFAM" id="SSF52317">
    <property type="entry name" value="Class I glutamine amidotransferase-like"/>
    <property type="match status" value="1"/>
</dbReference>
<dbReference type="Proteomes" id="UP001058273">
    <property type="component" value="Chromosome"/>
</dbReference>
<gene>
    <name evidence="4" type="primary">metAA</name>
    <name evidence="4" type="ORF">G314FT_10710</name>
</gene>
<dbReference type="EC" id="2.3.1.31" evidence="4"/>
<proteinExistence type="predicted"/>
<evidence type="ECO:0000313" key="5">
    <source>
        <dbReference type="Proteomes" id="UP001058273"/>
    </source>
</evidence>
<dbReference type="RefSeq" id="WP_257699260.1">
    <property type="nucleotide sequence ID" value="NZ_CP102451.1"/>
</dbReference>
<reference evidence="4" key="2">
    <citation type="submission" date="2022-08" db="EMBL/GenBank/DDBJ databases">
        <authorList>
            <person name="Poehlein A."/>
            <person name="Guzman J."/>
            <person name="Daniel R."/>
            <person name="Vilcinskas A."/>
        </authorList>
    </citation>
    <scope>NUCLEOTIDE SEQUENCE</scope>
    <source>
        <strain evidence="4">G314FT</strain>
    </source>
</reference>
<keyword evidence="1" id="KW-0028">Amino-acid biosynthesis</keyword>
<accession>A0ABY5NZD2</accession>
<dbReference type="Pfam" id="PF04204">
    <property type="entry name" value="HTS"/>
    <property type="match status" value="1"/>
</dbReference>
<evidence type="ECO:0000256" key="3">
    <source>
        <dbReference type="ARBA" id="ARBA00023315"/>
    </source>
</evidence>
<keyword evidence="5" id="KW-1185">Reference proteome</keyword>
<dbReference type="GO" id="GO:0004414">
    <property type="term" value="F:homoserine O-acetyltransferase activity"/>
    <property type="evidence" value="ECO:0007669"/>
    <property type="project" value="UniProtKB-EC"/>
</dbReference>
<dbReference type="EMBL" id="CP102451">
    <property type="protein sequence ID" value="UUV98913.1"/>
    <property type="molecule type" value="Genomic_DNA"/>
</dbReference>
<evidence type="ECO:0000256" key="2">
    <source>
        <dbReference type="ARBA" id="ARBA00022679"/>
    </source>
</evidence>
<protein>
    <submittedName>
        <fullName evidence="4">Homoserine O-acetyltransferase</fullName>
        <ecNumber evidence="4">2.3.1.31</ecNumber>
    </submittedName>
</protein>
<name>A0ABY5NZD2_9ENTE</name>
<dbReference type="InterPro" id="IPR033752">
    <property type="entry name" value="MetA_family"/>
</dbReference>
<evidence type="ECO:0000313" key="4">
    <source>
        <dbReference type="EMBL" id="UUV98913.1"/>
    </source>
</evidence>